<dbReference type="EMBL" id="BAAANY010000007">
    <property type="protein sequence ID" value="GAA1668626.1"/>
    <property type="molecule type" value="Genomic_DNA"/>
</dbReference>
<dbReference type="InterPro" id="IPR005149">
    <property type="entry name" value="Tscrpt_reg_PadR_N"/>
</dbReference>
<feature type="domain" description="Transcription regulator PadR C-terminal" evidence="2">
    <location>
        <begin position="90"/>
        <end position="172"/>
    </location>
</feature>
<keyword evidence="4" id="KW-1185">Reference proteome</keyword>
<reference evidence="4" key="1">
    <citation type="journal article" date="2019" name="Int. J. Syst. Evol. Microbiol.">
        <title>The Global Catalogue of Microorganisms (GCM) 10K type strain sequencing project: providing services to taxonomists for standard genome sequencing and annotation.</title>
        <authorList>
            <consortium name="The Broad Institute Genomics Platform"/>
            <consortium name="The Broad Institute Genome Sequencing Center for Infectious Disease"/>
            <person name="Wu L."/>
            <person name="Ma J."/>
        </authorList>
    </citation>
    <scope>NUCLEOTIDE SEQUENCE [LARGE SCALE GENOMIC DNA]</scope>
    <source>
        <strain evidence="4">JCM 14718</strain>
    </source>
</reference>
<dbReference type="Pfam" id="PF10400">
    <property type="entry name" value="Vir_act_alpha_C"/>
    <property type="match status" value="1"/>
</dbReference>
<accession>A0ABP4S7I6</accession>
<dbReference type="Proteomes" id="UP001500618">
    <property type="component" value="Unassembled WGS sequence"/>
</dbReference>
<evidence type="ECO:0000313" key="4">
    <source>
        <dbReference type="Proteomes" id="UP001500618"/>
    </source>
</evidence>
<dbReference type="InterPro" id="IPR036388">
    <property type="entry name" value="WH-like_DNA-bd_sf"/>
</dbReference>
<comment type="caution">
    <text evidence="3">The sequence shown here is derived from an EMBL/GenBank/DDBJ whole genome shotgun (WGS) entry which is preliminary data.</text>
</comment>
<dbReference type="InterPro" id="IPR018309">
    <property type="entry name" value="Tscrpt_reg_PadR_C"/>
</dbReference>
<proteinExistence type="predicted"/>
<dbReference type="PANTHER" id="PTHR43252">
    <property type="entry name" value="TRANSCRIPTIONAL REGULATOR YQJI"/>
    <property type="match status" value="1"/>
</dbReference>
<evidence type="ECO:0000259" key="1">
    <source>
        <dbReference type="Pfam" id="PF03551"/>
    </source>
</evidence>
<dbReference type="SUPFAM" id="SSF46785">
    <property type="entry name" value="Winged helix' DNA-binding domain"/>
    <property type="match status" value="1"/>
</dbReference>
<dbReference type="InterPro" id="IPR036390">
    <property type="entry name" value="WH_DNA-bd_sf"/>
</dbReference>
<evidence type="ECO:0000313" key="3">
    <source>
        <dbReference type="EMBL" id="GAA1668626.1"/>
    </source>
</evidence>
<protein>
    <submittedName>
        <fullName evidence="3">Helix-turn-helix transcriptional regulator</fullName>
    </submittedName>
</protein>
<dbReference type="Pfam" id="PF03551">
    <property type="entry name" value="PadR"/>
    <property type="match status" value="1"/>
</dbReference>
<dbReference type="Gene3D" id="1.10.10.10">
    <property type="entry name" value="Winged helix-like DNA-binding domain superfamily/Winged helix DNA-binding domain"/>
    <property type="match status" value="1"/>
</dbReference>
<sequence length="182" mass="20978">MSLRYALLGLLADEPASGYDLARTFEISLQRWAWHARHSQIYPELNKLADEGLIDVVDEGARGRRTYAITDSGRTELREWLIHPPTAPLVRNESVLRLFLLNTLDTADRKVLLRGYQREASEAGADIENIIERFDLQPDSDNQPWFGRLAAEYGRRTYAAQLAWSTWAQDQLQAWEQDHPRT</sequence>
<dbReference type="RefSeq" id="WP_344308762.1">
    <property type="nucleotide sequence ID" value="NZ_BAAANY010000007.1"/>
</dbReference>
<feature type="domain" description="Transcription regulator PadR N-terminal" evidence="1">
    <location>
        <begin position="7"/>
        <end position="79"/>
    </location>
</feature>
<evidence type="ECO:0000259" key="2">
    <source>
        <dbReference type="Pfam" id="PF10400"/>
    </source>
</evidence>
<organism evidence="3 4">
    <name type="scientific">Fodinicola feengrottensis</name>
    <dbReference type="NCBI Taxonomy" id="435914"/>
    <lineage>
        <taxon>Bacteria</taxon>
        <taxon>Bacillati</taxon>
        <taxon>Actinomycetota</taxon>
        <taxon>Actinomycetes</taxon>
        <taxon>Mycobacteriales</taxon>
        <taxon>Fodinicola</taxon>
    </lineage>
</organism>
<dbReference type="PANTHER" id="PTHR43252:SF6">
    <property type="entry name" value="NEGATIVE TRANSCRIPTION REGULATOR PADR"/>
    <property type="match status" value="1"/>
</dbReference>
<gene>
    <name evidence="3" type="ORF">GCM10009765_17550</name>
</gene>
<name>A0ABP4S7I6_9ACTN</name>